<dbReference type="GO" id="GO:0016757">
    <property type="term" value="F:glycosyltransferase activity"/>
    <property type="evidence" value="ECO:0007669"/>
    <property type="project" value="InterPro"/>
</dbReference>
<keyword evidence="3" id="KW-0808">Transferase</keyword>
<comment type="caution">
    <text evidence="3">The sequence shown here is derived from an EMBL/GenBank/DDBJ whole genome shotgun (WGS) entry which is preliminary data.</text>
</comment>
<evidence type="ECO:0000313" key="3">
    <source>
        <dbReference type="EMBL" id="RBP07338.1"/>
    </source>
</evidence>
<dbReference type="InterPro" id="IPR028098">
    <property type="entry name" value="Glyco_trans_4-like_N"/>
</dbReference>
<sequence length="368" mass="41199">MTSSPSRPRKTPRVCFLCGNISRSGGTERVATVIAGALAERGFEVSILSLSHGERAVFPLHPTVRLHSLHMERHSANFSDVRVWSRLRRFLKQNGIDRVVDVDMVLSWYSIPASWGTDATVVAWEHFHLFVNVGDWPQRLRRYAGRRLAARSAAAVVTLTEKDRRQYLRRLPGRAPVFAIPNPVTIAHDKRAPLDARLVLAAGRLVPQKGFDLLLEAWAQLSSRRPGWRLRIVGSGPERAVLESQATRLDIALSVDFAPNTTDMASEFQRASIFVFSSRFEGFGLVLVEAKSFGLPVVSFDCDCGPADIVRHEQDGLLAPKEDVGALASALDRLMSDEQERRQFGQIAFEDSRFALRHILSQWERLLA</sequence>
<evidence type="ECO:0000259" key="1">
    <source>
        <dbReference type="Pfam" id="PF00534"/>
    </source>
</evidence>
<feature type="domain" description="Glycosyltransferase subfamily 4-like N-terminal" evidence="2">
    <location>
        <begin position="25"/>
        <end position="182"/>
    </location>
</feature>
<keyword evidence="4" id="KW-1185">Reference proteome</keyword>
<dbReference type="AlphaFoldDB" id="A0A366EY71"/>
<dbReference type="PANTHER" id="PTHR12526">
    <property type="entry name" value="GLYCOSYLTRANSFERASE"/>
    <property type="match status" value="1"/>
</dbReference>
<dbReference type="Pfam" id="PF00534">
    <property type="entry name" value="Glycos_transf_1"/>
    <property type="match status" value="1"/>
</dbReference>
<dbReference type="CDD" id="cd03820">
    <property type="entry name" value="GT4_AmsD-like"/>
    <property type="match status" value="1"/>
</dbReference>
<evidence type="ECO:0000313" key="4">
    <source>
        <dbReference type="Proteomes" id="UP000253529"/>
    </source>
</evidence>
<gene>
    <name evidence="3" type="ORF">DFR50_12863</name>
</gene>
<name>A0A366EY71_9HYPH</name>
<dbReference type="PANTHER" id="PTHR12526:SF630">
    <property type="entry name" value="GLYCOSYLTRANSFERASE"/>
    <property type="match status" value="1"/>
</dbReference>
<dbReference type="InterPro" id="IPR001296">
    <property type="entry name" value="Glyco_trans_1"/>
</dbReference>
<organism evidence="3 4">
    <name type="scientific">Roseiarcus fermentans</name>
    <dbReference type="NCBI Taxonomy" id="1473586"/>
    <lineage>
        <taxon>Bacteria</taxon>
        <taxon>Pseudomonadati</taxon>
        <taxon>Pseudomonadota</taxon>
        <taxon>Alphaproteobacteria</taxon>
        <taxon>Hyphomicrobiales</taxon>
        <taxon>Roseiarcaceae</taxon>
        <taxon>Roseiarcus</taxon>
    </lineage>
</organism>
<accession>A0A366EY71</accession>
<dbReference type="RefSeq" id="WP_113891421.1">
    <property type="nucleotide sequence ID" value="NZ_QNRK01000028.1"/>
</dbReference>
<dbReference type="EMBL" id="QNRK01000028">
    <property type="protein sequence ID" value="RBP07338.1"/>
    <property type="molecule type" value="Genomic_DNA"/>
</dbReference>
<dbReference type="Proteomes" id="UP000253529">
    <property type="component" value="Unassembled WGS sequence"/>
</dbReference>
<feature type="domain" description="Glycosyl transferase family 1" evidence="1">
    <location>
        <begin position="190"/>
        <end position="349"/>
    </location>
</feature>
<evidence type="ECO:0000259" key="2">
    <source>
        <dbReference type="Pfam" id="PF13579"/>
    </source>
</evidence>
<protein>
    <submittedName>
        <fullName evidence="3">Glycosyltransferase involved in cell wall biosynthesis</fullName>
    </submittedName>
</protein>
<dbReference type="SUPFAM" id="SSF53756">
    <property type="entry name" value="UDP-Glycosyltransferase/glycogen phosphorylase"/>
    <property type="match status" value="1"/>
</dbReference>
<dbReference type="Pfam" id="PF13579">
    <property type="entry name" value="Glyco_trans_4_4"/>
    <property type="match status" value="1"/>
</dbReference>
<dbReference type="Gene3D" id="3.40.50.2000">
    <property type="entry name" value="Glycogen Phosphorylase B"/>
    <property type="match status" value="2"/>
</dbReference>
<proteinExistence type="predicted"/>
<reference evidence="3 4" key="1">
    <citation type="submission" date="2018-06" db="EMBL/GenBank/DDBJ databases">
        <title>Genomic Encyclopedia of Type Strains, Phase IV (KMG-IV): sequencing the most valuable type-strain genomes for metagenomic binning, comparative biology and taxonomic classification.</title>
        <authorList>
            <person name="Goeker M."/>
        </authorList>
    </citation>
    <scope>NUCLEOTIDE SEQUENCE [LARGE SCALE GENOMIC DNA]</scope>
    <source>
        <strain evidence="3 4">DSM 24875</strain>
    </source>
</reference>